<name>A0A8J5WAY9_ZIZPA</name>
<proteinExistence type="inferred from homology"/>
<keyword evidence="5" id="KW-0418">Kinase</keyword>
<sequence>MARRICDCDASAVGSPALATAAAAAALPADAMAVAVLDHTLSSNYLSKDQLEGRSLGWKRAFVQTGNGSVLDIELERGENAHTAKKKLQIALNVSTEESSLIFGDQVLNNDLSYIPNDSPLLLTRNHMHRSRSTPTLSPNGKDARQCDHSRVVEIVGCSKPSARMKQLVMDVVKGIKNGVEPVAVCGGMGGAYCILLQGHLG</sequence>
<comment type="caution">
    <text evidence="7">The sequence shown here is derived from an EMBL/GenBank/DDBJ whole genome shotgun (WGS) entry which is preliminary data.</text>
</comment>
<reference evidence="7" key="2">
    <citation type="submission" date="2021-02" db="EMBL/GenBank/DDBJ databases">
        <authorList>
            <person name="Kimball J.A."/>
            <person name="Haas M.W."/>
            <person name="Macchietto M."/>
            <person name="Kono T."/>
            <person name="Duquette J."/>
            <person name="Shao M."/>
        </authorList>
    </citation>
    <scope>NUCLEOTIDE SEQUENCE</scope>
    <source>
        <tissue evidence="7">Fresh leaf tissue</tissue>
    </source>
</reference>
<evidence type="ECO:0000313" key="7">
    <source>
        <dbReference type="EMBL" id="KAG8087315.1"/>
    </source>
</evidence>
<keyword evidence="3" id="KW-0808">Transferase</keyword>
<dbReference type="CDD" id="cd17039">
    <property type="entry name" value="Ubl_ubiquitin_like"/>
    <property type="match status" value="1"/>
</dbReference>
<evidence type="ECO:0000256" key="4">
    <source>
        <dbReference type="ARBA" id="ARBA00022741"/>
    </source>
</evidence>
<comment type="similarity">
    <text evidence="1">Belongs to the PI3/PI4-kinase family. Type II PI4K subfamily.</text>
</comment>
<reference evidence="7" key="1">
    <citation type="journal article" date="2021" name="bioRxiv">
        <title>Whole Genome Assembly and Annotation of Northern Wild Rice, Zizania palustris L., Supports a Whole Genome Duplication in the Zizania Genus.</title>
        <authorList>
            <person name="Haas M."/>
            <person name="Kono T."/>
            <person name="Macchietto M."/>
            <person name="Millas R."/>
            <person name="McGilp L."/>
            <person name="Shao M."/>
            <person name="Duquette J."/>
            <person name="Hirsch C.N."/>
            <person name="Kimball J."/>
        </authorList>
    </citation>
    <scope>NUCLEOTIDE SEQUENCE</scope>
    <source>
        <tissue evidence="7">Fresh leaf tissue</tissue>
    </source>
</reference>
<evidence type="ECO:0000256" key="5">
    <source>
        <dbReference type="ARBA" id="ARBA00022777"/>
    </source>
</evidence>
<dbReference type="PANTHER" id="PTHR45800">
    <property type="entry name" value="PHOSPHATIDYLINOSITOL 4-KINASE GAMMA"/>
    <property type="match status" value="1"/>
</dbReference>
<evidence type="ECO:0000256" key="2">
    <source>
        <dbReference type="ARBA" id="ARBA00012169"/>
    </source>
</evidence>
<evidence type="ECO:0000313" key="8">
    <source>
        <dbReference type="Proteomes" id="UP000729402"/>
    </source>
</evidence>
<dbReference type="InterPro" id="IPR044571">
    <property type="entry name" value="P4KG1-8"/>
</dbReference>
<dbReference type="EMBL" id="JAAALK010000082">
    <property type="protein sequence ID" value="KAG8087315.1"/>
    <property type="molecule type" value="Genomic_DNA"/>
</dbReference>
<organism evidence="7 8">
    <name type="scientific">Zizania palustris</name>
    <name type="common">Northern wild rice</name>
    <dbReference type="NCBI Taxonomy" id="103762"/>
    <lineage>
        <taxon>Eukaryota</taxon>
        <taxon>Viridiplantae</taxon>
        <taxon>Streptophyta</taxon>
        <taxon>Embryophyta</taxon>
        <taxon>Tracheophyta</taxon>
        <taxon>Spermatophyta</taxon>
        <taxon>Magnoliopsida</taxon>
        <taxon>Liliopsida</taxon>
        <taxon>Poales</taxon>
        <taxon>Poaceae</taxon>
        <taxon>BOP clade</taxon>
        <taxon>Oryzoideae</taxon>
        <taxon>Oryzeae</taxon>
        <taxon>Zizaniinae</taxon>
        <taxon>Zizania</taxon>
    </lineage>
</organism>
<evidence type="ECO:0000256" key="3">
    <source>
        <dbReference type="ARBA" id="ARBA00022679"/>
    </source>
</evidence>
<keyword evidence="8" id="KW-1185">Reference proteome</keyword>
<dbReference type="Proteomes" id="UP000729402">
    <property type="component" value="Unassembled WGS sequence"/>
</dbReference>
<evidence type="ECO:0000256" key="6">
    <source>
        <dbReference type="ARBA" id="ARBA00022840"/>
    </source>
</evidence>
<protein>
    <recommendedName>
        <fullName evidence="2">1-phosphatidylinositol 4-kinase</fullName>
        <ecNumber evidence="2">2.7.1.67</ecNumber>
    </recommendedName>
</protein>
<keyword evidence="6" id="KW-0067">ATP-binding</keyword>
<keyword evidence="4" id="KW-0547">Nucleotide-binding</keyword>
<dbReference type="PANTHER" id="PTHR45800:SF1">
    <property type="entry name" value="1-PHOSPHATIDYLINOSITOL 4-KINASE"/>
    <property type="match status" value="1"/>
</dbReference>
<gene>
    <name evidence="7" type="ORF">GUJ93_ZPchr0010g9699</name>
</gene>
<accession>A0A8J5WAY9</accession>
<dbReference type="EC" id="2.7.1.67" evidence="2"/>
<dbReference type="AlphaFoldDB" id="A0A8J5WAY9"/>
<dbReference type="GO" id="GO:0004430">
    <property type="term" value="F:1-phosphatidylinositol 4-kinase activity"/>
    <property type="evidence" value="ECO:0007669"/>
    <property type="project" value="UniProtKB-EC"/>
</dbReference>
<dbReference type="GO" id="GO:0005524">
    <property type="term" value="F:ATP binding"/>
    <property type="evidence" value="ECO:0007669"/>
    <property type="project" value="UniProtKB-KW"/>
</dbReference>
<evidence type="ECO:0000256" key="1">
    <source>
        <dbReference type="ARBA" id="ARBA00008941"/>
    </source>
</evidence>
<dbReference type="OrthoDB" id="5839at2759"/>